<gene>
    <name evidence="1" type="ORF">QMY55_10585</name>
</gene>
<dbReference type="GO" id="GO:0016787">
    <property type="term" value="F:hydrolase activity"/>
    <property type="evidence" value="ECO:0007669"/>
    <property type="project" value="UniProtKB-KW"/>
</dbReference>
<dbReference type="EMBL" id="CP125947">
    <property type="protein sequence ID" value="WHS67518.1"/>
    <property type="molecule type" value="Genomic_DNA"/>
</dbReference>
<accession>A0ABY8SX64</accession>
<reference evidence="1 2" key="1">
    <citation type="submission" date="2023-05" db="EMBL/GenBank/DDBJ databases">
        <authorList>
            <person name="Yin Y."/>
            <person name="Lu Z."/>
        </authorList>
    </citation>
    <scope>NUCLEOTIDE SEQUENCE [LARGE SCALE GENOMIC DNA]</scope>
    <source>
        <strain evidence="1 2">ZM22</strain>
    </source>
</reference>
<dbReference type="InterPro" id="IPR010662">
    <property type="entry name" value="RBBP9/YdeN"/>
</dbReference>
<dbReference type="Proteomes" id="UP001240697">
    <property type="component" value="Chromosome"/>
</dbReference>
<keyword evidence="2" id="KW-1185">Reference proteome</keyword>
<keyword evidence="1" id="KW-0378">Hydrolase</keyword>
<dbReference type="InterPro" id="IPR029058">
    <property type="entry name" value="AB_hydrolase_fold"/>
</dbReference>
<protein>
    <submittedName>
        <fullName evidence="1">Alpha/beta hydrolase</fullName>
    </submittedName>
</protein>
<evidence type="ECO:0000313" key="2">
    <source>
        <dbReference type="Proteomes" id="UP001240697"/>
    </source>
</evidence>
<sequence>MTNPNYPADITFLIVPGLRDHVEEHWQTYLAAQLAKVVTVPPLEHDKLSREARVQALNSTLASIEGPVVIVAHSAGCITTVHWAQQHAPQTGRIKAALLATPADVENAMPAGYPTVQQLQSNGWAPIPRRPLPFKTMVAASRNDPLAQFARIEGLAADWGASLVDLGEVGHLNPAGGYGPWDGVHQLLQQLV</sequence>
<dbReference type="SUPFAM" id="SSF53474">
    <property type="entry name" value="alpha/beta-Hydrolases"/>
    <property type="match status" value="1"/>
</dbReference>
<proteinExistence type="predicted"/>
<dbReference type="RefSeq" id="WP_283488544.1">
    <property type="nucleotide sequence ID" value="NZ_CP125947.1"/>
</dbReference>
<dbReference type="Pfam" id="PF06821">
    <property type="entry name" value="Ser_hydrolase"/>
    <property type="match status" value="1"/>
</dbReference>
<evidence type="ECO:0000313" key="1">
    <source>
        <dbReference type="EMBL" id="WHS67518.1"/>
    </source>
</evidence>
<dbReference type="Gene3D" id="3.40.50.1820">
    <property type="entry name" value="alpha/beta hydrolase"/>
    <property type="match status" value="1"/>
</dbReference>
<name>A0ABY8SX64_9BURK</name>
<organism evidence="1 2">
    <name type="scientific">Comamonas resistens</name>
    <dbReference type="NCBI Taxonomy" id="3046670"/>
    <lineage>
        <taxon>Bacteria</taxon>
        <taxon>Pseudomonadati</taxon>
        <taxon>Pseudomonadota</taxon>
        <taxon>Betaproteobacteria</taxon>
        <taxon>Burkholderiales</taxon>
        <taxon>Comamonadaceae</taxon>
        <taxon>Comamonas</taxon>
    </lineage>
</organism>